<evidence type="ECO:0000313" key="1">
    <source>
        <dbReference type="EMBL" id="RSU01271.1"/>
    </source>
</evidence>
<dbReference type="Pfam" id="PF06177">
    <property type="entry name" value="QueT"/>
    <property type="match status" value="1"/>
</dbReference>
<dbReference type="Proteomes" id="UP000288197">
    <property type="component" value="Unassembled WGS sequence"/>
</dbReference>
<evidence type="ECO:0008006" key="3">
    <source>
        <dbReference type="Google" id="ProtNLM"/>
    </source>
</evidence>
<reference evidence="1 2" key="1">
    <citation type="submission" date="2017-05" db="EMBL/GenBank/DDBJ databases">
        <title>Vagococcus spp. assemblies.</title>
        <authorList>
            <person name="Gulvik C.A."/>
        </authorList>
    </citation>
    <scope>NUCLEOTIDE SEQUENCE [LARGE SCALE GENOMIC DNA]</scope>
    <source>
        <strain evidence="1 2">NCFB 2497</strain>
    </source>
</reference>
<dbReference type="Gene3D" id="1.10.1760.20">
    <property type="match status" value="1"/>
</dbReference>
<dbReference type="RefSeq" id="WP_114289898.1">
    <property type="nucleotide sequence ID" value="NZ_CP081459.1"/>
</dbReference>
<name>A0A369AXC5_9ENTE</name>
<organism evidence="1 2">
    <name type="scientific">Vagococcus fluvialis</name>
    <dbReference type="NCBI Taxonomy" id="2738"/>
    <lineage>
        <taxon>Bacteria</taxon>
        <taxon>Bacillati</taxon>
        <taxon>Bacillota</taxon>
        <taxon>Bacilli</taxon>
        <taxon>Lactobacillales</taxon>
        <taxon>Enterococcaceae</taxon>
        <taxon>Vagococcus</taxon>
    </lineage>
</organism>
<comment type="caution">
    <text evidence="1">The sequence shown here is derived from an EMBL/GenBank/DDBJ whole genome shotgun (WGS) entry which is preliminary data.</text>
</comment>
<dbReference type="OrthoDB" id="1706970at2"/>
<protein>
    <recommendedName>
        <fullName evidence="3">QueT transporter family protein</fullName>
    </recommendedName>
</protein>
<gene>
    <name evidence="1" type="ORF">CBF32_09005</name>
</gene>
<sequence>MEKREVQTNTQALIINGLLAAIYIVLTVVVSPIAQGPIQFRISESLNHIVVFNRKLMWGVVMGVVMFNLFFSEGGMLDVFFGGGQTLLALSITAAAEKYIKDEKKRLILNTLVFSASMILIAIMICILSNQAIGSAFFWGTYGSLFLSELIIMSVSAPVIYNINKYVKFNRFN</sequence>
<keyword evidence="2" id="KW-1185">Reference proteome</keyword>
<dbReference type="PANTHER" id="PTHR40044">
    <property type="entry name" value="INTEGRAL MEMBRANE PROTEIN-RELATED"/>
    <property type="match status" value="1"/>
</dbReference>
<evidence type="ECO:0000313" key="2">
    <source>
        <dbReference type="Proteomes" id="UP000288197"/>
    </source>
</evidence>
<dbReference type="PIRSF" id="PIRSF031501">
    <property type="entry name" value="QueT"/>
    <property type="match status" value="1"/>
</dbReference>
<dbReference type="PANTHER" id="PTHR40044:SF1">
    <property type="entry name" value="INTEGRAL MEMBRANE PROTEIN"/>
    <property type="match status" value="1"/>
</dbReference>
<dbReference type="GeneID" id="63146749"/>
<accession>A0A369AXC5</accession>
<proteinExistence type="predicted"/>
<dbReference type="EMBL" id="NGJX01000008">
    <property type="protein sequence ID" value="RSU01271.1"/>
    <property type="molecule type" value="Genomic_DNA"/>
</dbReference>
<dbReference type="AlphaFoldDB" id="A0A369AXC5"/>
<dbReference type="InterPro" id="IPR010387">
    <property type="entry name" value="QueT"/>
</dbReference>